<proteinExistence type="predicted"/>
<gene>
    <name evidence="1" type="ORF">PXEA_LOCUS6714</name>
</gene>
<name>A0A3S5CDW8_9PLAT</name>
<dbReference type="AlphaFoldDB" id="A0A3S5CDW8"/>
<accession>A0A3S5CDW8</accession>
<dbReference type="EMBL" id="CAAALY010017276">
    <property type="protein sequence ID" value="VEL13274.1"/>
    <property type="molecule type" value="Genomic_DNA"/>
</dbReference>
<comment type="caution">
    <text evidence="1">The sequence shown here is derived from an EMBL/GenBank/DDBJ whole genome shotgun (WGS) entry which is preliminary data.</text>
</comment>
<organism evidence="1 2">
    <name type="scientific">Protopolystoma xenopodis</name>
    <dbReference type="NCBI Taxonomy" id="117903"/>
    <lineage>
        <taxon>Eukaryota</taxon>
        <taxon>Metazoa</taxon>
        <taxon>Spiralia</taxon>
        <taxon>Lophotrochozoa</taxon>
        <taxon>Platyhelminthes</taxon>
        <taxon>Monogenea</taxon>
        <taxon>Polyopisthocotylea</taxon>
        <taxon>Polystomatidea</taxon>
        <taxon>Polystomatidae</taxon>
        <taxon>Protopolystoma</taxon>
    </lineage>
</organism>
<keyword evidence="2" id="KW-1185">Reference proteome</keyword>
<sequence length="80" mass="8874">MTDFHLVWLAPNGTELLPVGEPLLDFQTGEVNVRLPINTTQLREKGHSITGFLVGKSPYDQPLWYALGSPQMPRSLAPSE</sequence>
<protein>
    <submittedName>
        <fullName evidence="1">Uncharacterized protein</fullName>
    </submittedName>
</protein>
<reference evidence="1" key="1">
    <citation type="submission" date="2018-11" db="EMBL/GenBank/DDBJ databases">
        <authorList>
            <consortium name="Pathogen Informatics"/>
        </authorList>
    </citation>
    <scope>NUCLEOTIDE SEQUENCE</scope>
</reference>
<evidence type="ECO:0000313" key="2">
    <source>
        <dbReference type="Proteomes" id="UP000784294"/>
    </source>
</evidence>
<dbReference type="Proteomes" id="UP000784294">
    <property type="component" value="Unassembled WGS sequence"/>
</dbReference>
<evidence type="ECO:0000313" key="1">
    <source>
        <dbReference type="EMBL" id="VEL13274.1"/>
    </source>
</evidence>